<evidence type="ECO:0000313" key="8">
    <source>
        <dbReference type="EMBL" id="KAJ0969992.1"/>
    </source>
</evidence>
<reference evidence="8" key="2">
    <citation type="journal article" date="2022" name="Hortic Res">
        <title>The genome of Dioscorea zingiberensis sheds light on the biosynthesis, origin and evolution of the medicinally important diosgenin saponins.</title>
        <authorList>
            <person name="Li Y."/>
            <person name="Tan C."/>
            <person name="Li Z."/>
            <person name="Guo J."/>
            <person name="Li S."/>
            <person name="Chen X."/>
            <person name="Wang C."/>
            <person name="Dai X."/>
            <person name="Yang H."/>
            <person name="Song W."/>
            <person name="Hou L."/>
            <person name="Xu J."/>
            <person name="Tong Z."/>
            <person name="Xu A."/>
            <person name="Yuan X."/>
            <person name="Wang W."/>
            <person name="Yang Q."/>
            <person name="Chen L."/>
            <person name="Sun Z."/>
            <person name="Wang K."/>
            <person name="Pan B."/>
            <person name="Chen J."/>
            <person name="Bao Y."/>
            <person name="Liu F."/>
            <person name="Qi X."/>
            <person name="Gang D.R."/>
            <person name="Wen J."/>
            <person name="Li J."/>
        </authorList>
    </citation>
    <scope>NUCLEOTIDE SEQUENCE</scope>
    <source>
        <strain evidence="8">Dzin_1.0</strain>
    </source>
</reference>
<evidence type="ECO:0000256" key="2">
    <source>
        <dbReference type="ARBA" id="ARBA00022692"/>
    </source>
</evidence>
<evidence type="ECO:0000256" key="1">
    <source>
        <dbReference type="ARBA" id="ARBA00004167"/>
    </source>
</evidence>
<feature type="region of interest" description="Disordered" evidence="5">
    <location>
        <begin position="1"/>
        <end position="59"/>
    </location>
</feature>
<gene>
    <name evidence="8" type="ORF">J5N97_022869</name>
</gene>
<dbReference type="PANTHER" id="PTHR31234">
    <property type="entry name" value="LATE EMBRYOGENESIS ABUNDANT (LEA) HYDROXYPROLINE-RICH GLYCOPROTEIN FAMILY"/>
    <property type="match status" value="1"/>
</dbReference>
<comment type="subcellular location">
    <subcellularLocation>
        <location evidence="1">Membrane</location>
        <topology evidence="1">Single-pass membrane protein</topology>
    </subcellularLocation>
</comment>
<dbReference type="InterPro" id="IPR044839">
    <property type="entry name" value="NDR1-like"/>
</dbReference>
<feature type="domain" description="Late embryogenesis abundant protein LEA-2 subgroup" evidence="7">
    <location>
        <begin position="125"/>
        <end position="227"/>
    </location>
</feature>
<proteinExistence type="predicted"/>
<dbReference type="GO" id="GO:0005886">
    <property type="term" value="C:plasma membrane"/>
    <property type="evidence" value="ECO:0007669"/>
    <property type="project" value="TreeGrafter"/>
</dbReference>
<keyword evidence="3 6" id="KW-1133">Transmembrane helix</keyword>
<keyword evidence="4 6" id="KW-0472">Membrane</keyword>
<keyword evidence="9" id="KW-1185">Reference proteome</keyword>
<dbReference type="Proteomes" id="UP001085076">
    <property type="component" value="Miscellaneous, Linkage group lg06"/>
</dbReference>
<dbReference type="EMBL" id="JAGGNH010000006">
    <property type="protein sequence ID" value="KAJ0969992.1"/>
    <property type="molecule type" value="Genomic_DNA"/>
</dbReference>
<accession>A0A9D5HB86</accession>
<dbReference type="GO" id="GO:0098542">
    <property type="term" value="P:defense response to other organism"/>
    <property type="evidence" value="ECO:0007669"/>
    <property type="project" value="InterPro"/>
</dbReference>
<organism evidence="8 9">
    <name type="scientific">Dioscorea zingiberensis</name>
    <dbReference type="NCBI Taxonomy" id="325984"/>
    <lineage>
        <taxon>Eukaryota</taxon>
        <taxon>Viridiplantae</taxon>
        <taxon>Streptophyta</taxon>
        <taxon>Embryophyta</taxon>
        <taxon>Tracheophyta</taxon>
        <taxon>Spermatophyta</taxon>
        <taxon>Magnoliopsida</taxon>
        <taxon>Liliopsida</taxon>
        <taxon>Dioscoreales</taxon>
        <taxon>Dioscoreaceae</taxon>
        <taxon>Dioscorea</taxon>
    </lineage>
</organism>
<evidence type="ECO:0000256" key="5">
    <source>
        <dbReference type="SAM" id="MobiDB-lite"/>
    </source>
</evidence>
<evidence type="ECO:0000256" key="6">
    <source>
        <dbReference type="SAM" id="Phobius"/>
    </source>
</evidence>
<dbReference type="Pfam" id="PF03168">
    <property type="entry name" value="LEA_2"/>
    <property type="match status" value="1"/>
</dbReference>
<evidence type="ECO:0000259" key="7">
    <source>
        <dbReference type="Pfam" id="PF03168"/>
    </source>
</evidence>
<dbReference type="OrthoDB" id="1917746at2759"/>
<evidence type="ECO:0000256" key="4">
    <source>
        <dbReference type="ARBA" id="ARBA00023136"/>
    </source>
</evidence>
<reference evidence="8" key="1">
    <citation type="submission" date="2021-03" db="EMBL/GenBank/DDBJ databases">
        <authorList>
            <person name="Li Z."/>
            <person name="Yang C."/>
        </authorList>
    </citation>
    <scope>NUCLEOTIDE SEQUENCE</scope>
    <source>
        <strain evidence="8">Dzin_1.0</strain>
        <tissue evidence="8">Leaf</tissue>
    </source>
</reference>
<protein>
    <recommendedName>
        <fullName evidence="7">Late embryogenesis abundant protein LEA-2 subgroup domain-containing protein</fullName>
    </recommendedName>
</protein>
<name>A0A9D5HB86_9LILI</name>
<comment type="caution">
    <text evidence="8">The sequence shown here is derived from an EMBL/GenBank/DDBJ whole genome shotgun (WGS) entry which is preliminary data.</text>
</comment>
<dbReference type="InterPro" id="IPR004864">
    <property type="entry name" value="LEA_2"/>
</dbReference>
<sequence>MAADAQRIHPVDLEAAARPSAPLVPRDQPSSAKGDPSAANPYPPYRRTIPLSHSRPPKRNRSCFCKCLCWTILILIVFIVAVAATLGILYWIFDPKVPKYSVNRLSISAFSVDTDLNVNAAFNVTVTAMNPNKRIGIYYVDGSELNVLYAGTRLCSGEFPVFYQGHRNTTVMALMLNGQVKVGSELLNGLQEQQRTGTVPLTFKGDVPVKVKFGALKLWKVTARVTCDLVVNSLSVSNQISIKTSSCKFKLKL</sequence>
<evidence type="ECO:0000313" key="9">
    <source>
        <dbReference type="Proteomes" id="UP001085076"/>
    </source>
</evidence>
<feature type="compositionally biased region" description="Basic and acidic residues" evidence="5">
    <location>
        <begin position="1"/>
        <end position="12"/>
    </location>
</feature>
<dbReference type="AlphaFoldDB" id="A0A9D5HB86"/>
<feature type="transmembrane region" description="Helical" evidence="6">
    <location>
        <begin position="67"/>
        <end position="93"/>
    </location>
</feature>
<dbReference type="PANTHER" id="PTHR31234:SF72">
    <property type="entry name" value="NDR1_HIN1-LIKE PROTEIN 6"/>
    <property type="match status" value="1"/>
</dbReference>
<keyword evidence="2 6" id="KW-0812">Transmembrane</keyword>
<evidence type="ECO:0000256" key="3">
    <source>
        <dbReference type="ARBA" id="ARBA00022989"/>
    </source>
</evidence>